<keyword evidence="3" id="KW-1185">Reference proteome</keyword>
<dbReference type="Proteomes" id="UP000013526">
    <property type="component" value="Unassembled WGS sequence"/>
</dbReference>
<comment type="caution">
    <text evidence="2">The sequence shown here is derived from an EMBL/GenBank/DDBJ whole genome shotgun (WGS) entry which is preliminary data.</text>
</comment>
<sequence>MMGTPSAAESAIVTTQPKQQQQTEPQSEIHRCDKCRERTRHIVVLVPRDHSQDVMPKDPRKAFWQAFRSSSLTNAVFGQTLAYQATHVRHLICERCGEKFLEY</sequence>
<dbReference type="EMBL" id="AQGQ01000235">
    <property type="protein sequence ID" value="EOD53388.1"/>
    <property type="molecule type" value="Genomic_DNA"/>
</dbReference>
<dbReference type="PATRIC" id="fig|1268236.3.peg.3861"/>
<accession>R1F050</accession>
<gene>
    <name evidence="2" type="ORF">G113_19947</name>
</gene>
<reference evidence="2 3" key="1">
    <citation type="journal article" date="2013" name="Genome Announc.">
        <title>Draft Genome Sequence of Aeromonas molluscorum Strain 848TT, Isolated from Bivalve Molluscs.</title>
        <authorList>
            <person name="Spataro N."/>
            <person name="Farfan M."/>
            <person name="Albarral V."/>
            <person name="Sanglas A."/>
            <person name="Loren J.G."/>
            <person name="Fuste M.C."/>
            <person name="Bosch E."/>
        </authorList>
    </citation>
    <scope>NUCLEOTIDE SEQUENCE [LARGE SCALE GENOMIC DNA]</scope>
    <source>
        <strain evidence="2 3">848</strain>
    </source>
</reference>
<organism evidence="2 3">
    <name type="scientific">Aeromonas molluscorum 848</name>
    <dbReference type="NCBI Taxonomy" id="1268236"/>
    <lineage>
        <taxon>Bacteria</taxon>
        <taxon>Pseudomonadati</taxon>
        <taxon>Pseudomonadota</taxon>
        <taxon>Gammaproteobacteria</taxon>
        <taxon>Aeromonadales</taxon>
        <taxon>Aeromonadaceae</taxon>
        <taxon>Aeromonas</taxon>
    </lineage>
</organism>
<proteinExistence type="predicted"/>
<dbReference type="AlphaFoldDB" id="R1F050"/>
<evidence type="ECO:0000313" key="2">
    <source>
        <dbReference type="EMBL" id="EOD53388.1"/>
    </source>
</evidence>
<feature type="compositionally biased region" description="Low complexity" evidence="1">
    <location>
        <begin position="14"/>
        <end position="26"/>
    </location>
</feature>
<feature type="region of interest" description="Disordered" evidence="1">
    <location>
        <begin position="1"/>
        <end position="31"/>
    </location>
</feature>
<name>R1F050_9GAMM</name>
<evidence type="ECO:0000313" key="3">
    <source>
        <dbReference type="Proteomes" id="UP000013526"/>
    </source>
</evidence>
<protein>
    <submittedName>
        <fullName evidence="2">Uncharacterized protein</fullName>
    </submittedName>
</protein>
<evidence type="ECO:0000256" key="1">
    <source>
        <dbReference type="SAM" id="MobiDB-lite"/>
    </source>
</evidence>